<comment type="caution">
    <text evidence="2">The sequence shown here is derived from an EMBL/GenBank/DDBJ whole genome shotgun (WGS) entry which is preliminary data.</text>
</comment>
<evidence type="ECO:0000313" key="3">
    <source>
        <dbReference type="Proteomes" id="UP001165498"/>
    </source>
</evidence>
<organism evidence="2 3">
    <name type="scientific">Tahibacter harae</name>
    <dbReference type="NCBI Taxonomy" id="2963937"/>
    <lineage>
        <taxon>Bacteria</taxon>
        <taxon>Pseudomonadati</taxon>
        <taxon>Pseudomonadota</taxon>
        <taxon>Gammaproteobacteria</taxon>
        <taxon>Lysobacterales</taxon>
        <taxon>Rhodanobacteraceae</taxon>
        <taxon>Tahibacter</taxon>
    </lineage>
</organism>
<evidence type="ECO:0000256" key="1">
    <source>
        <dbReference type="SAM" id="Phobius"/>
    </source>
</evidence>
<keyword evidence="1" id="KW-0472">Membrane</keyword>
<dbReference type="InterPro" id="IPR008620">
    <property type="entry name" value="FixH"/>
</dbReference>
<dbReference type="EMBL" id="JANFQO010000019">
    <property type="protein sequence ID" value="MCQ4166643.1"/>
    <property type="molecule type" value="Genomic_DNA"/>
</dbReference>
<dbReference type="Pfam" id="PF05751">
    <property type="entry name" value="FixH"/>
    <property type="match status" value="1"/>
</dbReference>
<proteinExistence type="predicted"/>
<sequence>MNQQTTVRPAWREPMVWLVAGLPALGVIAGILIVVAAVRAGGADALSTQVRRTGQIQQENLAPDLAAARAGLVAELQLDAADGRLSLSLSGRDAVGAEQLQLRLIHSSQAQQDREITLQRSGARWIGQTAPAGTAAWTLRLQPPDGSWRLGGRLPAGAGAAQLQALWQP</sequence>
<gene>
    <name evidence="2" type="ORF">NM961_18165</name>
</gene>
<accession>A0ABT1QWH8</accession>
<feature type="transmembrane region" description="Helical" evidence="1">
    <location>
        <begin position="15"/>
        <end position="38"/>
    </location>
</feature>
<dbReference type="Proteomes" id="UP001165498">
    <property type="component" value="Unassembled WGS sequence"/>
</dbReference>
<keyword evidence="3" id="KW-1185">Reference proteome</keyword>
<dbReference type="RefSeq" id="WP_255915831.1">
    <property type="nucleotide sequence ID" value="NZ_JANFQO010000019.1"/>
</dbReference>
<name>A0ABT1QWH8_9GAMM</name>
<keyword evidence="1" id="KW-1133">Transmembrane helix</keyword>
<keyword evidence="1" id="KW-0812">Transmembrane</keyword>
<evidence type="ECO:0000313" key="2">
    <source>
        <dbReference type="EMBL" id="MCQ4166643.1"/>
    </source>
</evidence>
<reference evidence="2" key="1">
    <citation type="submission" date="2022-07" db="EMBL/GenBank/DDBJ databases">
        <title>Tahibacter sp., a new gammaproteobacterium isolated from the silt sample collected at pig farm.</title>
        <authorList>
            <person name="Chen H."/>
        </authorList>
    </citation>
    <scope>NUCLEOTIDE SEQUENCE</scope>
    <source>
        <strain evidence="2">P2K</strain>
    </source>
</reference>
<protein>
    <submittedName>
        <fullName evidence="2">FixH family protein</fullName>
    </submittedName>
</protein>